<keyword evidence="11" id="KW-1185">Reference proteome</keyword>
<dbReference type="PIRSF" id="PIRSF023956">
    <property type="entry name" value="Thiopurine_S-methyltransferase"/>
    <property type="match status" value="1"/>
</dbReference>
<dbReference type="Proteomes" id="UP000063387">
    <property type="component" value="Chromosome"/>
</dbReference>
<evidence type="ECO:0000256" key="3">
    <source>
        <dbReference type="ARBA" id="ARBA00008145"/>
    </source>
</evidence>
<evidence type="ECO:0000313" key="10">
    <source>
        <dbReference type="EMBL" id="AMC99970.1"/>
    </source>
</evidence>
<evidence type="ECO:0000256" key="9">
    <source>
        <dbReference type="HAMAP-Rule" id="MF_00812"/>
    </source>
</evidence>
<comment type="subcellular location">
    <subcellularLocation>
        <location evidence="2 9">Cytoplasm</location>
    </subcellularLocation>
</comment>
<keyword evidence="6 9" id="KW-0489">Methyltransferase</keyword>
<evidence type="ECO:0000256" key="5">
    <source>
        <dbReference type="ARBA" id="ARBA00022490"/>
    </source>
</evidence>
<keyword evidence="8 9" id="KW-0949">S-adenosyl-L-methionine</keyword>
<name>A0A0X8HC98_9GAMM</name>
<reference evidence="10 11" key="1">
    <citation type="journal article" date="2016" name="Genome Announc.">
        <title>Draft Genome Sequence of 'Halomonas chromatireducens' Strain AGD 8-3, a Haloalkaliphilic Chromate- and Selenite-Reducing Gammaproteobacterium.</title>
        <authorList>
            <person name="Sharko F.S."/>
            <person name="Shapovalova A.A."/>
            <person name="Tsygankova S.V."/>
            <person name="Komova A.V."/>
            <person name="Boulygina E.S."/>
            <person name="Teslyuk A.B."/>
            <person name="Gotovtsev P.M."/>
            <person name="Namsaraev Z.B."/>
            <person name="Khijniak T.V."/>
            <person name="Nedoluzhko A.V."/>
            <person name="Vasilov R.G."/>
        </authorList>
    </citation>
    <scope>NUCLEOTIDE SEQUENCE [LARGE SCALE GENOMIC DNA]</scope>
    <source>
        <strain evidence="10 11">AGD 8-3</strain>
    </source>
</reference>
<feature type="binding site" evidence="9">
    <location>
        <position position="9"/>
    </location>
    <ligand>
        <name>S-adenosyl-L-methionine</name>
        <dbReference type="ChEBI" id="CHEBI:59789"/>
    </ligand>
</feature>
<evidence type="ECO:0000256" key="8">
    <source>
        <dbReference type="ARBA" id="ARBA00022691"/>
    </source>
</evidence>
<dbReference type="PANTHER" id="PTHR10259">
    <property type="entry name" value="THIOPURINE S-METHYLTRANSFERASE"/>
    <property type="match status" value="1"/>
</dbReference>
<dbReference type="AlphaFoldDB" id="A0A0X8HC98"/>
<dbReference type="KEGG" id="hco:LOKO_00889"/>
<keyword evidence="7 9" id="KW-0808">Transferase</keyword>
<feature type="binding site" evidence="9">
    <location>
        <position position="122"/>
    </location>
    <ligand>
        <name>S-adenosyl-L-methionine</name>
        <dbReference type="ChEBI" id="CHEBI:59789"/>
    </ligand>
</feature>
<organism evidence="10 11">
    <name type="scientific">Halomonas chromatireducens</name>
    <dbReference type="NCBI Taxonomy" id="507626"/>
    <lineage>
        <taxon>Bacteria</taxon>
        <taxon>Pseudomonadati</taxon>
        <taxon>Pseudomonadota</taxon>
        <taxon>Gammaproteobacteria</taxon>
        <taxon>Oceanospirillales</taxon>
        <taxon>Halomonadaceae</taxon>
        <taxon>Halomonas</taxon>
    </lineage>
</organism>
<dbReference type="HAMAP" id="MF_00812">
    <property type="entry name" value="Thiopur_methtran"/>
    <property type="match status" value="1"/>
</dbReference>
<proteinExistence type="inferred from homology"/>
<comment type="catalytic activity">
    <reaction evidence="1 9">
        <text>S-adenosyl-L-methionine + a thiopurine = S-adenosyl-L-homocysteine + a thiopurine S-methylether.</text>
        <dbReference type="EC" id="2.1.1.67"/>
    </reaction>
</comment>
<dbReference type="Pfam" id="PF05724">
    <property type="entry name" value="TPMT"/>
    <property type="match status" value="1"/>
</dbReference>
<feature type="binding site" evidence="9">
    <location>
        <position position="65"/>
    </location>
    <ligand>
        <name>S-adenosyl-L-methionine</name>
        <dbReference type="ChEBI" id="CHEBI:59789"/>
    </ligand>
</feature>
<dbReference type="SUPFAM" id="SSF53335">
    <property type="entry name" value="S-adenosyl-L-methionine-dependent methyltransferases"/>
    <property type="match status" value="1"/>
</dbReference>
<dbReference type="Gene3D" id="3.40.50.150">
    <property type="entry name" value="Vaccinia Virus protein VP39"/>
    <property type="match status" value="1"/>
</dbReference>
<evidence type="ECO:0000313" key="11">
    <source>
        <dbReference type="Proteomes" id="UP000063387"/>
    </source>
</evidence>
<evidence type="ECO:0000256" key="6">
    <source>
        <dbReference type="ARBA" id="ARBA00022603"/>
    </source>
</evidence>
<feature type="binding site" evidence="9">
    <location>
        <position position="44"/>
    </location>
    <ligand>
        <name>S-adenosyl-L-methionine</name>
        <dbReference type="ChEBI" id="CHEBI:59789"/>
    </ligand>
</feature>
<reference evidence="10 11" key="2">
    <citation type="submission" date="2016-02" db="EMBL/GenBank/DDBJ databases">
        <authorList>
            <person name="Wen L."/>
            <person name="He K."/>
            <person name="Yang H."/>
        </authorList>
    </citation>
    <scope>NUCLEOTIDE SEQUENCE [LARGE SCALE GENOMIC DNA]</scope>
    <source>
        <strain evidence="10 11">AGD 8-3</strain>
    </source>
</reference>
<dbReference type="PATRIC" id="fig|507626.3.peg.883"/>
<dbReference type="PANTHER" id="PTHR10259:SF11">
    <property type="entry name" value="THIOPURINE S-METHYLTRANSFERASE"/>
    <property type="match status" value="1"/>
</dbReference>
<dbReference type="STRING" id="507626.LOKO_00889"/>
<evidence type="ECO:0000256" key="1">
    <source>
        <dbReference type="ARBA" id="ARBA00000903"/>
    </source>
</evidence>
<evidence type="ECO:0000256" key="4">
    <source>
        <dbReference type="ARBA" id="ARBA00011905"/>
    </source>
</evidence>
<sequence length="213" mass="23912">MALNWLERWREGRIGFHRPQVHPALIEHWPLLGAKPGTKVLVPLCGKSLDMRWLAQHDHPVLGIELAEEAVEQFVAEGTGEISRYRQEPFAICRQGSVELWCGDFFHFHIEQAAEIDAFYDRAALIALPPATRQRYAFHLAQLIPPSARGLVISLMRAPGDEGGGPPFSVCADEVRELFEPNFLVTHLEDGEPEEGSGFRESVWAMVRRGPAV</sequence>
<gene>
    <name evidence="9 10" type="primary">tpm</name>
    <name evidence="10" type="ORF">LOKO_00889</name>
</gene>
<dbReference type="GO" id="GO:0005737">
    <property type="term" value="C:cytoplasm"/>
    <property type="evidence" value="ECO:0007669"/>
    <property type="project" value="UniProtKB-SubCell"/>
</dbReference>
<dbReference type="InterPro" id="IPR008854">
    <property type="entry name" value="TPMT"/>
</dbReference>
<accession>A0A0X8HC98</accession>
<dbReference type="RefSeq" id="WP_066445544.1">
    <property type="nucleotide sequence ID" value="NZ_CP014226.1"/>
</dbReference>
<dbReference type="InterPro" id="IPR025835">
    <property type="entry name" value="Thiopurine_S-MeTrfase"/>
</dbReference>
<evidence type="ECO:0000256" key="7">
    <source>
        <dbReference type="ARBA" id="ARBA00022679"/>
    </source>
</evidence>
<dbReference type="InterPro" id="IPR029063">
    <property type="entry name" value="SAM-dependent_MTases_sf"/>
</dbReference>
<dbReference type="OrthoDB" id="9778208at2"/>
<protein>
    <recommendedName>
        <fullName evidence="4 9">Thiopurine S-methyltransferase</fullName>
        <ecNumber evidence="4 9">2.1.1.67</ecNumber>
    </recommendedName>
    <alternativeName>
        <fullName evidence="9">Thiopurine methyltransferase</fullName>
    </alternativeName>
</protein>
<keyword evidence="5 9" id="KW-0963">Cytoplasm</keyword>
<dbReference type="FunFam" id="3.40.50.150:FF:000101">
    <property type="entry name" value="Thiopurine S-methyltransferase"/>
    <property type="match status" value="1"/>
</dbReference>
<evidence type="ECO:0000256" key="2">
    <source>
        <dbReference type="ARBA" id="ARBA00004496"/>
    </source>
</evidence>
<dbReference type="EC" id="2.1.1.67" evidence="4 9"/>
<dbReference type="GO" id="GO:0032259">
    <property type="term" value="P:methylation"/>
    <property type="evidence" value="ECO:0007669"/>
    <property type="project" value="UniProtKB-KW"/>
</dbReference>
<dbReference type="GO" id="GO:0008119">
    <property type="term" value="F:thiopurine S-methyltransferase activity"/>
    <property type="evidence" value="ECO:0007669"/>
    <property type="project" value="UniProtKB-UniRule"/>
</dbReference>
<dbReference type="PROSITE" id="PS51585">
    <property type="entry name" value="SAM_MT_TPMT"/>
    <property type="match status" value="1"/>
</dbReference>
<comment type="similarity">
    <text evidence="3 9">Belongs to the class I-like SAM-binding methyltransferase superfamily. TPMT family.</text>
</comment>
<dbReference type="EMBL" id="CP014226">
    <property type="protein sequence ID" value="AMC99970.1"/>
    <property type="molecule type" value="Genomic_DNA"/>
</dbReference>